<reference evidence="6 7" key="1">
    <citation type="submission" date="2015-06" db="EMBL/GenBank/DDBJ databases">
        <authorList>
            <person name="Zeng Y."/>
            <person name="Huang Y."/>
        </authorList>
    </citation>
    <scope>NUCLEOTIDE SEQUENCE [LARGE SCALE GENOMIC DNA]</scope>
    <source>
        <strain evidence="6 7">PQ-2</strain>
    </source>
</reference>
<dbReference type="Pfam" id="PF00248">
    <property type="entry name" value="Aldo_ket_red"/>
    <property type="match status" value="1"/>
</dbReference>
<evidence type="ECO:0000313" key="6">
    <source>
        <dbReference type="EMBL" id="AKM09359.1"/>
    </source>
</evidence>
<dbReference type="PROSITE" id="PS00062">
    <property type="entry name" value="ALDOKETO_REDUCTASE_2"/>
    <property type="match status" value="1"/>
</dbReference>
<dbReference type="InterPro" id="IPR020471">
    <property type="entry name" value="AKR"/>
</dbReference>
<dbReference type="FunFam" id="3.20.20.100:FF:000002">
    <property type="entry name" value="2,5-diketo-D-gluconic acid reductase A"/>
    <property type="match status" value="1"/>
</dbReference>
<comment type="catalytic activity">
    <reaction evidence="4">
        <text>hydroxyacetone + NADP(+) = methylglyoxal + NADPH + H(+)</text>
        <dbReference type="Rhea" id="RHEA:27986"/>
        <dbReference type="ChEBI" id="CHEBI:15378"/>
        <dbReference type="ChEBI" id="CHEBI:17158"/>
        <dbReference type="ChEBI" id="CHEBI:27957"/>
        <dbReference type="ChEBI" id="CHEBI:57783"/>
        <dbReference type="ChEBI" id="CHEBI:58349"/>
    </reaction>
</comment>
<dbReference type="AlphaFoldDB" id="A0A0G3XFG5"/>
<name>A0A0G3XFG5_9SPHN</name>
<proteinExistence type="inferred from homology"/>
<dbReference type="PANTHER" id="PTHR43827:SF3">
    <property type="entry name" value="NADP-DEPENDENT OXIDOREDUCTASE DOMAIN-CONTAINING PROTEIN"/>
    <property type="match status" value="1"/>
</dbReference>
<organism evidence="6 7">
    <name type="scientific">Croceicoccus naphthovorans</name>
    <dbReference type="NCBI Taxonomy" id="1348774"/>
    <lineage>
        <taxon>Bacteria</taxon>
        <taxon>Pseudomonadati</taxon>
        <taxon>Pseudomonadota</taxon>
        <taxon>Alphaproteobacteria</taxon>
        <taxon>Sphingomonadales</taxon>
        <taxon>Erythrobacteraceae</taxon>
        <taxon>Croceicoccus</taxon>
    </lineage>
</organism>
<dbReference type="InterPro" id="IPR018170">
    <property type="entry name" value="Aldo/ket_reductase_CS"/>
</dbReference>
<evidence type="ECO:0000256" key="2">
    <source>
        <dbReference type="ARBA" id="ARBA00022857"/>
    </source>
</evidence>
<evidence type="ECO:0000256" key="3">
    <source>
        <dbReference type="ARBA" id="ARBA00023002"/>
    </source>
</evidence>
<keyword evidence="7" id="KW-1185">Reference proteome</keyword>
<dbReference type="InterPro" id="IPR023210">
    <property type="entry name" value="NADP_OxRdtase_dom"/>
</dbReference>
<dbReference type="GO" id="GO:0016616">
    <property type="term" value="F:oxidoreductase activity, acting on the CH-OH group of donors, NAD or NADP as acceptor"/>
    <property type="evidence" value="ECO:0007669"/>
    <property type="project" value="UniProtKB-ARBA"/>
</dbReference>
<evidence type="ECO:0000256" key="1">
    <source>
        <dbReference type="ARBA" id="ARBA00007905"/>
    </source>
</evidence>
<dbReference type="PRINTS" id="PR00069">
    <property type="entry name" value="ALDKETRDTASE"/>
</dbReference>
<evidence type="ECO:0000259" key="5">
    <source>
        <dbReference type="Pfam" id="PF00248"/>
    </source>
</evidence>
<dbReference type="SUPFAM" id="SSF51430">
    <property type="entry name" value="NAD(P)-linked oxidoreductase"/>
    <property type="match status" value="1"/>
</dbReference>
<comment type="similarity">
    <text evidence="1">Belongs to the aldo/keto reductase family.</text>
</comment>
<dbReference type="PROSITE" id="PS00798">
    <property type="entry name" value="ALDOKETO_REDUCTASE_1"/>
    <property type="match status" value="1"/>
</dbReference>
<dbReference type="Gene3D" id="3.20.20.100">
    <property type="entry name" value="NADP-dependent oxidoreductase domain"/>
    <property type="match status" value="1"/>
</dbReference>
<sequence length="282" mass="31671">MPQPAQPTFPTAILNDGREMPQFGYGTLKVSDDEAEKSVSEALNAGYRLIDTAAIYENEEGVGKALANRHDIFLTTKVWNDSQGHAEAKTAFRESLRRLGRDEVDLLLIHWPCASRDLYVDTWKALIELREDGRVKSIGVSNFLPEHIDRLIEETGVTPTVNQIELHPYFQQREARDYHRKHNIITQAWSPLGRGALLDDPVIKSIAEEMETTPAAVILRWHLQSGTAPIPKTSSPDRMRENASALQVFLNRDQMGRIDALDRKDGRIGPDPVKLGNEETAA</sequence>
<keyword evidence="3" id="KW-0560">Oxidoreductase</keyword>
<dbReference type="PROSITE" id="PS00063">
    <property type="entry name" value="ALDOKETO_REDUCTASE_3"/>
    <property type="match status" value="1"/>
</dbReference>
<dbReference type="PANTHER" id="PTHR43827">
    <property type="entry name" value="2,5-DIKETO-D-GLUCONIC ACID REDUCTASE"/>
    <property type="match status" value="1"/>
</dbReference>
<dbReference type="EMBL" id="CP011770">
    <property type="protein sequence ID" value="AKM09359.1"/>
    <property type="molecule type" value="Genomic_DNA"/>
</dbReference>
<dbReference type="PIRSF" id="PIRSF000097">
    <property type="entry name" value="AKR"/>
    <property type="match status" value="1"/>
</dbReference>
<dbReference type="Proteomes" id="UP000035287">
    <property type="component" value="Chromosome"/>
</dbReference>
<dbReference type="InterPro" id="IPR036812">
    <property type="entry name" value="NAD(P)_OxRdtase_dom_sf"/>
</dbReference>
<dbReference type="PATRIC" id="fig|1348774.3.peg.865"/>
<dbReference type="STRING" id="1348774.AB433_04155"/>
<dbReference type="OrthoDB" id="9804790at2"/>
<evidence type="ECO:0000256" key="4">
    <source>
        <dbReference type="ARBA" id="ARBA00049445"/>
    </source>
</evidence>
<dbReference type="KEGG" id="cna:AB433_04155"/>
<keyword evidence="2" id="KW-0521">NADP</keyword>
<gene>
    <name evidence="6" type="ORF">AB433_04155</name>
</gene>
<feature type="domain" description="NADP-dependent oxidoreductase" evidence="5">
    <location>
        <begin position="22"/>
        <end position="262"/>
    </location>
</feature>
<accession>A0A0G3XFG5</accession>
<protein>
    <recommendedName>
        <fullName evidence="5">NADP-dependent oxidoreductase domain-containing protein</fullName>
    </recommendedName>
</protein>
<evidence type="ECO:0000313" key="7">
    <source>
        <dbReference type="Proteomes" id="UP000035287"/>
    </source>
</evidence>
<dbReference type="RefSeq" id="WP_047820049.1">
    <property type="nucleotide sequence ID" value="NZ_CP011770.1"/>
</dbReference>